<dbReference type="InterPro" id="IPR052578">
    <property type="entry name" value="PI_Transfer_CRAL-TRIO"/>
</dbReference>
<organism evidence="3 4">
    <name type="scientific">Oryza rufipogon</name>
    <name type="common">Brownbeard rice</name>
    <name type="synonym">Asian wild rice</name>
    <dbReference type="NCBI Taxonomy" id="4529"/>
    <lineage>
        <taxon>Eukaryota</taxon>
        <taxon>Viridiplantae</taxon>
        <taxon>Streptophyta</taxon>
        <taxon>Embryophyta</taxon>
        <taxon>Tracheophyta</taxon>
        <taxon>Spermatophyta</taxon>
        <taxon>Magnoliopsida</taxon>
        <taxon>Liliopsida</taxon>
        <taxon>Poales</taxon>
        <taxon>Poaceae</taxon>
        <taxon>BOP clade</taxon>
        <taxon>Oryzoideae</taxon>
        <taxon>Oryzeae</taxon>
        <taxon>Oryzinae</taxon>
        <taxon>Oryza</taxon>
    </lineage>
</organism>
<dbReference type="FunFam" id="3.40.525.10:FF:000024">
    <property type="entry name" value="Sec14p-like phosphatidylinositol transfer family protein"/>
    <property type="match status" value="1"/>
</dbReference>
<proteinExistence type="predicted"/>
<evidence type="ECO:0000259" key="2">
    <source>
        <dbReference type="PROSITE" id="PS50191"/>
    </source>
</evidence>
<evidence type="ECO:0000313" key="4">
    <source>
        <dbReference type="Proteomes" id="UP000008022"/>
    </source>
</evidence>
<dbReference type="InterPro" id="IPR036865">
    <property type="entry name" value="CRAL-TRIO_dom_sf"/>
</dbReference>
<feature type="region of interest" description="Disordered" evidence="1">
    <location>
        <begin position="1"/>
        <end position="21"/>
    </location>
</feature>
<evidence type="ECO:0000313" key="3">
    <source>
        <dbReference type="EnsemblPlants" id="ORUFI05G10050.2"/>
    </source>
</evidence>
<dbReference type="SUPFAM" id="SSF46938">
    <property type="entry name" value="CRAL/TRIO N-terminal domain"/>
    <property type="match status" value="1"/>
</dbReference>
<dbReference type="PANTHER" id="PTHR45824:SF7">
    <property type="entry name" value="OS05G0267800 PROTEIN"/>
    <property type="match status" value="1"/>
</dbReference>
<reference evidence="4" key="1">
    <citation type="submission" date="2013-06" db="EMBL/GenBank/DDBJ databases">
        <authorList>
            <person name="Zhao Q."/>
        </authorList>
    </citation>
    <scope>NUCLEOTIDE SEQUENCE</scope>
    <source>
        <strain evidence="4">cv. W1943</strain>
    </source>
</reference>
<dbReference type="Gene3D" id="3.40.525.10">
    <property type="entry name" value="CRAL-TRIO lipid binding domain"/>
    <property type="match status" value="1"/>
</dbReference>
<dbReference type="InterPro" id="IPR036273">
    <property type="entry name" value="CRAL/TRIO_N_dom_sf"/>
</dbReference>
<name>A0A0E0PJS9_ORYRU</name>
<dbReference type="InterPro" id="IPR011074">
    <property type="entry name" value="CRAL/TRIO_N_dom"/>
</dbReference>
<dbReference type="eggNOG" id="KOG1470">
    <property type="taxonomic scope" value="Eukaryota"/>
</dbReference>
<dbReference type="PROSITE" id="PS50191">
    <property type="entry name" value="CRAL_TRIO"/>
    <property type="match status" value="1"/>
</dbReference>
<dbReference type="Pfam" id="PF00650">
    <property type="entry name" value="CRAL_TRIO"/>
    <property type="match status" value="1"/>
</dbReference>
<dbReference type="SUPFAM" id="SSF52087">
    <property type="entry name" value="CRAL/TRIO domain"/>
    <property type="match status" value="1"/>
</dbReference>
<reference evidence="3" key="2">
    <citation type="submission" date="2015-06" db="UniProtKB">
        <authorList>
            <consortium name="EnsemblPlants"/>
        </authorList>
    </citation>
    <scope>IDENTIFICATION</scope>
</reference>
<dbReference type="AlphaFoldDB" id="A0A0E0PJS9"/>
<dbReference type="SMART" id="SM01100">
    <property type="entry name" value="CRAL_TRIO_N"/>
    <property type="match status" value="1"/>
</dbReference>
<dbReference type="SMART" id="SM00516">
    <property type="entry name" value="SEC14"/>
    <property type="match status" value="1"/>
</dbReference>
<dbReference type="GO" id="GO:0008526">
    <property type="term" value="F:phosphatidylinositol transfer activity"/>
    <property type="evidence" value="ECO:0007669"/>
    <property type="project" value="TreeGrafter"/>
</dbReference>
<accession>A0A0E0PJS9</accession>
<dbReference type="Proteomes" id="UP000008022">
    <property type="component" value="Unassembled WGS sequence"/>
</dbReference>
<protein>
    <recommendedName>
        <fullName evidence="2">CRAL-TRIO domain-containing protein</fullName>
    </recommendedName>
</protein>
<dbReference type="EnsemblPlants" id="ORUFI05G10050.2">
    <property type="protein sequence ID" value="ORUFI05G10050.2"/>
    <property type="gene ID" value="ORUFI05G10050"/>
</dbReference>
<dbReference type="PANTHER" id="PTHR45824">
    <property type="entry name" value="GH16843P"/>
    <property type="match status" value="1"/>
</dbReference>
<sequence>MSFLLKTRSESDKPKSPSSEELQQKIVQVRELLGSLAAEMPAFLSDTTIRRFLRARNWSTEQATKSLKETVKWRRQYRPESICWDDIADKEYEGRRAYIADYLDAKGRSILITKPTIKGRVSGKEQIKHFVYLLESLAMNSAEEQEEHVTWLIDLRGWSISSTPLSTSRESMHIVQNYYPGIIAVAILSNTPRIFESFWKIIKHFLEAKMSEKVKFLYTNNPESHKIVSEMFDMDLLETAFGGRNSITIDIDNYAERMRRSDLARGVLIIQTDINLISRHH</sequence>
<dbReference type="Gramene" id="ORUFI05G10050.2">
    <property type="protein sequence ID" value="ORUFI05G10050.2"/>
    <property type="gene ID" value="ORUFI05G10050"/>
</dbReference>
<evidence type="ECO:0000256" key="1">
    <source>
        <dbReference type="SAM" id="MobiDB-lite"/>
    </source>
</evidence>
<dbReference type="InterPro" id="IPR001251">
    <property type="entry name" value="CRAL-TRIO_dom"/>
</dbReference>
<dbReference type="OMA" id="PESICWD"/>
<dbReference type="CDD" id="cd00170">
    <property type="entry name" value="SEC14"/>
    <property type="match status" value="1"/>
</dbReference>
<keyword evidence="4" id="KW-1185">Reference proteome</keyword>
<feature type="domain" description="CRAL-TRIO" evidence="2">
    <location>
        <begin position="97"/>
        <end position="249"/>
    </location>
</feature>